<dbReference type="EMBL" id="JAOYEY010000036">
    <property type="protein sequence ID" value="MCV9886269.1"/>
    <property type="molecule type" value="Genomic_DNA"/>
</dbReference>
<keyword evidence="2" id="KW-1185">Reference proteome</keyword>
<evidence type="ECO:0000313" key="2">
    <source>
        <dbReference type="Proteomes" id="UP001526147"/>
    </source>
</evidence>
<proteinExistence type="predicted"/>
<sequence length="59" mass="6848">MIYEVDFTAKIKSDFTTVFTAIVFADTVTECKEKASEIAKNVLSKKYKEIKFFIQEFIV</sequence>
<evidence type="ECO:0000313" key="1">
    <source>
        <dbReference type="EMBL" id="MCV9886269.1"/>
    </source>
</evidence>
<protein>
    <submittedName>
        <fullName evidence="1">Uncharacterized protein</fullName>
    </submittedName>
</protein>
<organism evidence="1 2">
    <name type="scientific">Metabacillus halosaccharovorans</name>
    <dbReference type="NCBI Taxonomy" id="930124"/>
    <lineage>
        <taxon>Bacteria</taxon>
        <taxon>Bacillati</taxon>
        <taxon>Bacillota</taxon>
        <taxon>Bacilli</taxon>
        <taxon>Bacillales</taxon>
        <taxon>Bacillaceae</taxon>
        <taxon>Metabacillus</taxon>
    </lineage>
</organism>
<gene>
    <name evidence="1" type="ORF">OIH86_11420</name>
</gene>
<dbReference type="RefSeq" id="WP_264142895.1">
    <property type="nucleotide sequence ID" value="NZ_JAOYEY010000036.1"/>
</dbReference>
<dbReference type="Proteomes" id="UP001526147">
    <property type="component" value="Unassembled WGS sequence"/>
</dbReference>
<accession>A0ABT3DH90</accession>
<reference evidence="1 2" key="1">
    <citation type="submission" date="2022-10" db="EMBL/GenBank/DDBJ databases">
        <title>Draft genome assembly of moderately radiation resistant bacterium Metabacillus halosaccharovorans.</title>
        <authorList>
            <person name="Pal S."/>
            <person name="Gopinathan A."/>
        </authorList>
    </citation>
    <scope>NUCLEOTIDE SEQUENCE [LARGE SCALE GENOMIC DNA]</scope>
    <source>
        <strain evidence="1 2">VITHBRA001</strain>
    </source>
</reference>
<name>A0ABT3DH90_9BACI</name>
<comment type="caution">
    <text evidence="1">The sequence shown here is derived from an EMBL/GenBank/DDBJ whole genome shotgun (WGS) entry which is preliminary data.</text>
</comment>